<dbReference type="SMART" id="SM00368">
    <property type="entry name" value="LRR_RI"/>
    <property type="match status" value="5"/>
</dbReference>
<evidence type="ECO:0000313" key="3">
    <source>
        <dbReference type="EMBL" id="CAF1409509.1"/>
    </source>
</evidence>
<gene>
    <name evidence="4" type="ORF">OKA104_LOCUS23193</name>
    <name evidence="3" type="ORF">VCS650_LOCUS37010</name>
</gene>
<proteinExistence type="predicted"/>
<dbReference type="Pfam" id="PF13516">
    <property type="entry name" value="LRR_6"/>
    <property type="match status" value="5"/>
</dbReference>
<accession>A0A819GEN9</accession>
<dbReference type="EMBL" id="CAJNON010000960">
    <property type="protein sequence ID" value="CAF1409509.1"/>
    <property type="molecule type" value="Genomic_DNA"/>
</dbReference>
<reference evidence="4" key="1">
    <citation type="submission" date="2021-02" db="EMBL/GenBank/DDBJ databases">
        <authorList>
            <person name="Nowell W R."/>
        </authorList>
    </citation>
    <scope>NUCLEOTIDE SEQUENCE</scope>
</reference>
<dbReference type="Proteomes" id="UP000663891">
    <property type="component" value="Unassembled WGS sequence"/>
</dbReference>
<feature type="transmembrane region" description="Helical" evidence="2">
    <location>
        <begin position="63"/>
        <end position="82"/>
    </location>
</feature>
<dbReference type="AlphaFoldDB" id="A0A819GEN9"/>
<evidence type="ECO:0000256" key="1">
    <source>
        <dbReference type="ARBA" id="ARBA00022737"/>
    </source>
</evidence>
<feature type="transmembrane region" description="Helical" evidence="2">
    <location>
        <begin position="94"/>
        <end position="112"/>
    </location>
</feature>
<dbReference type="InterPro" id="IPR032675">
    <property type="entry name" value="LRR_dom_sf"/>
</dbReference>
<keyword evidence="1" id="KW-0677">Repeat</keyword>
<comment type="caution">
    <text evidence="4">The sequence shown here is derived from an EMBL/GenBank/DDBJ whole genome shotgun (WGS) entry which is preliminary data.</text>
</comment>
<feature type="transmembrane region" description="Helical" evidence="2">
    <location>
        <begin position="41"/>
        <end position="57"/>
    </location>
</feature>
<keyword evidence="2" id="KW-1133">Transmembrane helix</keyword>
<keyword evidence="2" id="KW-0812">Transmembrane</keyword>
<feature type="transmembrane region" description="Helical" evidence="2">
    <location>
        <begin position="118"/>
        <end position="137"/>
    </location>
</feature>
<dbReference type="InterPro" id="IPR052201">
    <property type="entry name" value="LRR-containing_regulator"/>
</dbReference>
<name>A0A819GEN9_9BILA</name>
<sequence>MAAAIRENIDNVKNKLDPYLHSEQIDSYLNPVEEKIHLERSLIVLGLFPIVIIYMIFGGCNDFVCNFIGILYPICASLSIVKSSETNYVKEKELLIYWIVYSSLISIEYIGYNQFHALRIYWLIKLIFLIWFINYGAAKAKKLLEFVALNLATIRLVSISLGDVGMQYVADGLRNNTTLVEINFSNTGLGSESVRILAEVLENKTALTNLDLSENQIEGDGVQHLTLTDLCLTSNKIGDEGAQHLCDLLRNTITLTTLKIGNNDIGEEGIRHFADALKNNNTITTLDLGSNKIKNEGARYLGVALCDNTALNELDLGSSEIEAEGARFLGDGLRNNKILNHLDLAWTEFEQDGKKAIEDYVEKTGCSVFKGFDF</sequence>
<dbReference type="Proteomes" id="UP000663881">
    <property type="component" value="Unassembled WGS sequence"/>
</dbReference>
<evidence type="ECO:0000313" key="5">
    <source>
        <dbReference type="Proteomes" id="UP000663881"/>
    </source>
</evidence>
<dbReference type="EMBL" id="CAJOAY010001750">
    <property type="protein sequence ID" value="CAF3882118.1"/>
    <property type="molecule type" value="Genomic_DNA"/>
</dbReference>
<evidence type="ECO:0000313" key="4">
    <source>
        <dbReference type="EMBL" id="CAF3882118.1"/>
    </source>
</evidence>
<dbReference type="PANTHER" id="PTHR24111">
    <property type="entry name" value="LEUCINE-RICH REPEAT-CONTAINING PROTEIN 34"/>
    <property type="match status" value="1"/>
</dbReference>
<dbReference type="InterPro" id="IPR001611">
    <property type="entry name" value="Leu-rich_rpt"/>
</dbReference>
<dbReference type="OrthoDB" id="10009287at2759"/>
<organism evidence="4 5">
    <name type="scientific">Adineta steineri</name>
    <dbReference type="NCBI Taxonomy" id="433720"/>
    <lineage>
        <taxon>Eukaryota</taxon>
        <taxon>Metazoa</taxon>
        <taxon>Spiralia</taxon>
        <taxon>Gnathifera</taxon>
        <taxon>Rotifera</taxon>
        <taxon>Eurotatoria</taxon>
        <taxon>Bdelloidea</taxon>
        <taxon>Adinetida</taxon>
        <taxon>Adinetidae</taxon>
        <taxon>Adineta</taxon>
    </lineage>
</organism>
<dbReference type="SUPFAM" id="SSF52047">
    <property type="entry name" value="RNI-like"/>
    <property type="match status" value="1"/>
</dbReference>
<evidence type="ECO:0008006" key="6">
    <source>
        <dbReference type="Google" id="ProtNLM"/>
    </source>
</evidence>
<evidence type="ECO:0000256" key="2">
    <source>
        <dbReference type="SAM" id="Phobius"/>
    </source>
</evidence>
<protein>
    <recommendedName>
        <fullName evidence="6">RNI-like protein</fullName>
    </recommendedName>
</protein>
<dbReference type="PANTHER" id="PTHR24111:SF0">
    <property type="entry name" value="LEUCINE-RICH REPEAT-CONTAINING PROTEIN"/>
    <property type="match status" value="1"/>
</dbReference>
<keyword evidence="2" id="KW-0472">Membrane</keyword>
<dbReference type="Pfam" id="PF03134">
    <property type="entry name" value="TB2_DP1_HVA22"/>
    <property type="match status" value="1"/>
</dbReference>
<dbReference type="InterPro" id="IPR004345">
    <property type="entry name" value="TB2_DP1_HVA22"/>
</dbReference>
<dbReference type="Gene3D" id="3.80.10.10">
    <property type="entry name" value="Ribonuclease Inhibitor"/>
    <property type="match status" value="2"/>
</dbReference>